<protein>
    <submittedName>
        <fullName evidence="12">Uncharacterized protein</fullName>
    </submittedName>
</protein>
<dbReference type="PANTHER" id="PTHR31671">
    <property type="entry name" value="DIABETES AND OBESITY REGULATED, ISOFORM G"/>
    <property type="match status" value="1"/>
</dbReference>
<feature type="compositionally biased region" description="Low complexity" evidence="11">
    <location>
        <begin position="174"/>
        <end position="198"/>
    </location>
</feature>
<keyword evidence="13" id="KW-1185">Reference proteome</keyword>
<organism evidence="12">
    <name type="scientific">Oppiella nova</name>
    <dbReference type="NCBI Taxonomy" id="334625"/>
    <lineage>
        <taxon>Eukaryota</taxon>
        <taxon>Metazoa</taxon>
        <taxon>Ecdysozoa</taxon>
        <taxon>Arthropoda</taxon>
        <taxon>Chelicerata</taxon>
        <taxon>Arachnida</taxon>
        <taxon>Acari</taxon>
        <taxon>Acariformes</taxon>
        <taxon>Sarcoptiformes</taxon>
        <taxon>Oribatida</taxon>
        <taxon>Brachypylina</taxon>
        <taxon>Oppioidea</taxon>
        <taxon>Oppiidae</taxon>
        <taxon>Oppiella</taxon>
    </lineage>
</organism>
<evidence type="ECO:0000256" key="11">
    <source>
        <dbReference type="SAM" id="MobiDB-lite"/>
    </source>
</evidence>
<evidence type="ECO:0000256" key="3">
    <source>
        <dbReference type="ARBA" id="ARBA00022490"/>
    </source>
</evidence>
<dbReference type="AlphaFoldDB" id="A0A7R9R013"/>
<feature type="region of interest" description="Disordered" evidence="11">
    <location>
        <begin position="161"/>
        <end position="212"/>
    </location>
</feature>
<keyword evidence="5" id="KW-0805">Transcription regulation</keyword>
<dbReference type="EMBL" id="OC948554">
    <property type="protein sequence ID" value="CAD7663648.1"/>
    <property type="molecule type" value="Genomic_DNA"/>
</dbReference>
<evidence type="ECO:0000256" key="9">
    <source>
        <dbReference type="ARBA" id="ARBA00023329"/>
    </source>
</evidence>
<evidence type="ECO:0000256" key="4">
    <source>
        <dbReference type="ARBA" id="ARBA00023006"/>
    </source>
</evidence>
<dbReference type="OrthoDB" id="10041339at2759"/>
<feature type="compositionally biased region" description="Polar residues" evidence="11">
    <location>
        <begin position="79"/>
        <end position="100"/>
    </location>
</feature>
<name>A0A7R9R013_9ACAR</name>
<feature type="region of interest" description="Disordered" evidence="11">
    <location>
        <begin position="79"/>
        <end position="123"/>
    </location>
</feature>
<dbReference type="GO" id="GO:0005829">
    <property type="term" value="C:cytosol"/>
    <property type="evidence" value="ECO:0007669"/>
    <property type="project" value="UniProtKB-SubCell"/>
</dbReference>
<keyword evidence="3" id="KW-0963">Cytoplasm</keyword>
<dbReference type="Proteomes" id="UP000728032">
    <property type="component" value="Unassembled WGS sequence"/>
</dbReference>
<evidence type="ECO:0000313" key="13">
    <source>
        <dbReference type="Proteomes" id="UP000728032"/>
    </source>
</evidence>
<evidence type="ECO:0000256" key="2">
    <source>
        <dbReference type="ARBA" id="ARBA00004514"/>
    </source>
</evidence>
<proteinExistence type="predicted"/>
<evidence type="ECO:0000256" key="7">
    <source>
        <dbReference type="ARBA" id="ARBA00023163"/>
    </source>
</evidence>
<keyword evidence="7" id="KW-0804">Transcription</keyword>
<dbReference type="GO" id="GO:0031410">
    <property type="term" value="C:cytoplasmic vesicle"/>
    <property type="evidence" value="ECO:0007669"/>
    <property type="project" value="UniProtKB-KW"/>
</dbReference>
<evidence type="ECO:0000256" key="6">
    <source>
        <dbReference type="ARBA" id="ARBA00023159"/>
    </source>
</evidence>
<evidence type="ECO:0000313" key="12">
    <source>
        <dbReference type="EMBL" id="CAD7663648.1"/>
    </source>
</evidence>
<keyword evidence="9" id="KW-0968">Cytoplasmic vesicle</keyword>
<feature type="non-terminal residue" evidence="12">
    <location>
        <position position="212"/>
    </location>
</feature>
<dbReference type="EMBL" id="CAJPVJ010033729">
    <property type="protein sequence ID" value="CAG2180785.1"/>
    <property type="molecule type" value="Genomic_DNA"/>
</dbReference>
<dbReference type="GO" id="GO:0016604">
    <property type="term" value="C:nuclear body"/>
    <property type="evidence" value="ECO:0007669"/>
    <property type="project" value="UniProtKB-SubCell"/>
</dbReference>
<keyword evidence="6" id="KW-0010">Activator</keyword>
<dbReference type="PANTHER" id="PTHR31671:SF3">
    <property type="entry name" value="DIABETES AND OBESITY REGULATED, ISOFORM G"/>
    <property type="match status" value="1"/>
</dbReference>
<evidence type="ECO:0000256" key="5">
    <source>
        <dbReference type="ARBA" id="ARBA00023015"/>
    </source>
</evidence>
<accession>A0A7R9R013</accession>
<evidence type="ECO:0000256" key="10">
    <source>
        <dbReference type="ARBA" id="ARBA00034306"/>
    </source>
</evidence>
<keyword evidence="8" id="KW-0539">Nucleus</keyword>
<sequence>MFRFANYVFGGDNESNVNNENIDVNHCTERDVDDDWILIDPFDDNHYKKPINAFNESIDANDGNGHELQIFAANYETTTDRVPQTSDISDAQQPQQSIDKSSVCEGTDAADSPSLAGPPGMEESWFVTPPPCFNSLSNPVIIETTPLENLLIEHPSMSVFGPSLPPIDQRSPHSDQTLTPSPPTDTSSSDTTVQTQSRRQMRQLRRQQQQQH</sequence>
<evidence type="ECO:0000256" key="1">
    <source>
        <dbReference type="ARBA" id="ARBA00004419"/>
    </source>
</evidence>
<dbReference type="GO" id="GO:0000045">
    <property type="term" value="P:autophagosome assembly"/>
    <property type="evidence" value="ECO:0007669"/>
    <property type="project" value="TreeGrafter"/>
</dbReference>
<dbReference type="GO" id="GO:0045893">
    <property type="term" value="P:positive regulation of DNA-templated transcription"/>
    <property type="evidence" value="ECO:0007669"/>
    <property type="project" value="TreeGrafter"/>
</dbReference>
<dbReference type="Pfam" id="PF14839">
    <property type="entry name" value="DOR"/>
    <property type="match status" value="1"/>
</dbReference>
<dbReference type="InterPro" id="IPR029431">
    <property type="entry name" value="TP53INP"/>
</dbReference>
<keyword evidence="4" id="KW-0072">Autophagy</keyword>
<reference evidence="12" key="1">
    <citation type="submission" date="2020-11" db="EMBL/GenBank/DDBJ databases">
        <authorList>
            <person name="Tran Van P."/>
        </authorList>
    </citation>
    <scope>NUCLEOTIDE SEQUENCE</scope>
</reference>
<comment type="subcellular location">
    <subcellularLocation>
        <location evidence="2">Cytoplasm</location>
        <location evidence="2">Cytosol</location>
    </subcellularLocation>
    <subcellularLocation>
        <location evidence="1">Cytoplasmic vesicle</location>
        <location evidence="1">Autophagosome</location>
    </subcellularLocation>
    <subcellularLocation>
        <location evidence="10">Nucleus</location>
        <location evidence="10">Nuclear body</location>
    </subcellularLocation>
</comment>
<evidence type="ECO:0000256" key="8">
    <source>
        <dbReference type="ARBA" id="ARBA00023242"/>
    </source>
</evidence>
<dbReference type="GO" id="GO:0005776">
    <property type="term" value="C:autophagosome"/>
    <property type="evidence" value="ECO:0007669"/>
    <property type="project" value="UniProtKB-SubCell"/>
</dbReference>
<gene>
    <name evidence="12" type="ORF">ONB1V03_LOCUS20206</name>
</gene>